<sequence>MLTSNFRLVKSSASRNFTFACRVFSTGTTKNPATVSHRSTPKSLPQSVFRRLSAPFKSTLPPNLVSYREFRRLLPSRTALPRPKHLKKKISILKVTVASPSPPASGAVPKRKRVTGEMKYYAVRKGYNPGIYTTWKECLGQVTGFKGATCKCYSLLLDVCEKKMGGGPG</sequence>
<dbReference type="Pfam" id="PF01693">
    <property type="entry name" value="Cauli_VI"/>
    <property type="match status" value="1"/>
</dbReference>
<dbReference type="EMBL" id="ML121535">
    <property type="protein sequence ID" value="RPB26402.1"/>
    <property type="molecule type" value="Genomic_DNA"/>
</dbReference>
<keyword evidence="3" id="KW-1185">Reference proteome</keyword>
<dbReference type="Gene3D" id="3.40.970.10">
    <property type="entry name" value="Ribonuclease H1, N-terminal domain"/>
    <property type="match status" value="1"/>
</dbReference>
<dbReference type="InParanoid" id="A0A3N4LZ39"/>
<gene>
    <name evidence="2" type="ORF">L211DRAFT_781480</name>
</gene>
<evidence type="ECO:0000313" key="2">
    <source>
        <dbReference type="EMBL" id="RPB26402.1"/>
    </source>
</evidence>
<dbReference type="STRING" id="1051890.A0A3N4LZ39"/>
<dbReference type="AlphaFoldDB" id="A0A3N4LZ39"/>
<accession>A0A3N4LZ39</accession>
<dbReference type="OrthoDB" id="407198at2759"/>
<dbReference type="Proteomes" id="UP000267821">
    <property type="component" value="Unassembled WGS sequence"/>
</dbReference>
<organism evidence="2 3">
    <name type="scientific">Terfezia boudieri ATCC MYA-4762</name>
    <dbReference type="NCBI Taxonomy" id="1051890"/>
    <lineage>
        <taxon>Eukaryota</taxon>
        <taxon>Fungi</taxon>
        <taxon>Dikarya</taxon>
        <taxon>Ascomycota</taxon>
        <taxon>Pezizomycotina</taxon>
        <taxon>Pezizomycetes</taxon>
        <taxon>Pezizales</taxon>
        <taxon>Pezizaceae</taxon>
        <taxon>Terfezia</taxon>
    </lineage>
</organism>
<evidence type="ECO:0000259" key="1">
    <source>
        <dbReference type="Pfam" id="PF01693"/>
    </source>
</evidence>
<evidence type="ECO:0000313" key="3">
    <source>
        <dbReference type="Proteomes" id="UP000267821"/>
    </source>
</evidence>
<protein>
    <recommendedName>
        <fullName evidence="1">Ribonuclease H1 N-terminal domain-containing protein</fullName>
    </recommendedName>
</protein>
<dbReference type="SUPFAM" id="SSF55658">
    <property type="entry name" value="L9 N-domain-like"/>
    <property type="match status" value="1"/>
</dbReference>
<name>A0A3N4LZ39_9PEZI</name>
<dbReference type="InterPro" id="IPR011320">
    <property type="entry name" value="RNase_H1_N"/>
</dbReference>
<reference evidence="2 3" key="1">
    <citation type="journal article" date="2018" name="Nat. Ecol. Evol.">
        <title>Pezizomycetes genomes reveal the molecular basis of ectomycorrhizal truffle lifestyle.</title>
        <authorList>
            <person name="Murat C."/>
            <person name="Payen T."/>
            <person name="Noel B."/>
            <person name="Kuo A."/>
            <person name="Morin E."/>
            <person name="Chen J."/>
            <person name="Kohler A."/>
            <person name="Krizsan K."/>
            <person name="Balestrini R."/>
            <person name="Da Silva C."/>
            <person name="Montanini B."/>
            <person name="Hainaut M."/>
            <person name="Levati E."/>
            <person name="Barry K.W."/>
            <person name="Belfiori B."/>
            <person name="Cichocki N."/>
            <person name="Clum A."/>
            <person name="Dockter R.B."/>
            <person name="Fauchery L."/>
            <person name="Guy J."/>
            <person name="Iotti M."/>
            <person name="Le Tacon F."/>
            <person name="Lindquist E.A."/>
            <person name="Lipzen A."/>
            <person name="Malagnac F."/>
            <person name="Mello A."/>
            <person name="Molinier V."/>
            <person name="Miyauchi S."/>
            <person name="Poulain J."/>
            <person name="Riccioni C."/>
            <person name="Rubini A."/>
            <person name="Sitrit Y."/>
            <person name="Splivallo R."/>
            <person name="Traeger S."/>
            <person name="Wang M."/>
            <person name="Zifcakova L."/>
            <person name="Wipf D."/>
            <person name="Zambonelli A."/>
            <person name="Paolocci F."/>
            <person name="Nowrousian M."/>
            <person name="Ottonello S."/>
            <person name="Baldrian P."/>
            <person name="Spatafora J.W."/>
            <person name="Henrissat B."/>
            <person name="Nagy L.G."/>
            <person name="Aury J.M."/>
            <person name="Wincker P."/>
            <person name="Grigoriev I.V."/>
            <person name="Bonfante P."/>
            <person name="Martin F.M."/>
        </authorList>
    </citation>
    <scope>NUCLEOTIDE SEQUENCE [LARGE SCALE GENOMIC DNA]</scope>
    <source>
        <strain evidence="2 3">ATCC MYA-4762</strain>
    </source>
</reference>
<dbReference type="InterPro" id="IPR037056">
    <property type="entry name" value="RNase_H1_N_sf"/>
</dbReference>
<feature type="domain" description="Ribonuclease H1 N-terminal" evidence="1">
    <location>
        <begin position="119"/>
        <end position="154"/>
    </location>
</feature>
<dbReference type="InterPro" id="IPR009027">
    <property type="entry name" value="Ribosomal_bL9/RNase_H1_N"/>
</dbReference>
<proteinExistence type="predicted"/>